<protein>
    <recommendedName>
        <fullName evidence="5">Secreted protein</fullName>
    </recommendedName>
</protein>
<feature type="chain" id="PRO_5038069869" description="Secreted protein" evidence="2">
    <location>
        <begin position="30"/>
        <end position="319"/>
    </location>
</feature>
<keyword evidence="4" id="KW-1185">Reference proteome</keyword>
<evidence type="ECO:0000256" key="1">
    <source>
        <dbReference type="SAM" id="MobiDB-lite"/>
    </source>
</evidence>
<organism evidence="3 4">
    <name type="scientific">Streptomyces minutiscleroticus</name>
    <dbReference type="NCBI Taxonomy" id="68238"/>
    <lineage>
        <taxon>Bacteria</taxon>
        <taxon>Bacillati</taxon>
        <taxon>Actinomycetota</taxon>
        <taxon>Actinomycetes</taxon>
        <taxon>Kitasatosporales</taxon>
        <taxon>Streptomycetaceae</taxon>
        <taxon>Streptomyces</taxon>
    </lineage>
</organism>
<name>A0A918KHF8_9ACTN</name>
<feature type="compositionally biased region" description="Gly residues" evidence="1">
    <location>
        <begin position="255"/>
        <end position="266"/>
    </location>
</feature>
<dbReference type="Proteomes" id="UP000619244">
    <property type="component" value="Unassembled WGS sequence"/>
</dbReference>
<evidence type="ECO:0000313" key="3">
    <source>
        <dbReference type="EMBL" id="GGX64057.1"/>
    </source>
</evidence>
<feature type="compositionally biased region" description="Low complexity" evidence="1">
    <location>
        <begin position="108"/>
        <end position="137"/>
    </location>
</feature>
<feature type="compositionally biased region" description="Low complexity" evidence="1">
    <location>
        <begin position="283"/>
        <end position="295"/>
    </location>
</feature>
<feature type="region of interest" description="Disordered" evidence="1">
    <location>
        <begin position="108"/>
        <end position="204"/>
    </location>
</feature>
<sequence length="319" mass="31858">MRALPARRIATAALCAALLTGAAGPAAVAAGHDAARDVRHGDRAAAADSPELLRQARALGELGAVLQPSAELLDTALKAETGQLSAEQKTEVHRLAGEIRTALDGLSAAPAQQTPARPPAAATPDAPAVPLTPALPDGQAASGVPSVPGQAVPPAQDQQGEQGEQGWQDQQGRQDQQDQQAAKGAGVLLPQSPRAVKTPGDTKVRDRTSVISALLTAVDALVRAVAGDDATTVGKRSESVVKGLTDLVETTLLGSGSGSGASGSGTSGRPENPENAAPERQDGAAPGLPEGAAPGRQDSAARQAGQQASTLPATGLQRG</sequence>
<evidence type="ECO:0000256" key="2">
    <source>
        <dbReference type="SAM" id="SignalP"/>
    </source>
</evidence>
<dbReference type="RefSeq" id="WP_190189631.1">
    <property type="nucleotide sequence ID" value="NZ_BMVU01000005.1"/>
</dbReference>
<dbReference type="AlphaFoldDB" id="A0A918KHF8"/>
<evidence type="ECO:0000313" key="4">
    <source>
        <dbReference type="Proteomes" id="UP000619244"/>
    </source>
</evidence>
<reference evidence="3" key="1">
    <citation type="journal article" date="2014" name="Int. J. Syst. Evol. Microbiol.">
        <title>Complete genome sequence of Corynebacterium casei LMG S-19264T (=DSM 44701T), isolated from a smear-ripened cheese.</title>
        <authorList>
            <consortium name="US DOE Joint Genome Institute (JGI-PGF)"/>
            <person name="Walter F."/>
            <person name="Albersmeier A."/>
            <person name="Kalinowski J."/>
            <person name="Ruckert C."/>
        </authorList>
    </citation>
    <scope>NUCLEOTIDE SEQUENCE</scope>
    <source>
        <strain evidence="3">JCM 4790</strain>
    </source>
</reference>
<gene>
    <name evidence="3" type="ORF">GCM10010358_17790</name>
</gene>
<keyword evidence="2" id="KW-0732">Signal</keyword>
<feature type="compositionally biased region" description="Low complexity" evidence="1">
    <location>
        <begin position="156"/>
        <end position="180"/>
    </location>
</feature>
<comment type="caution">
    <text evidence="3">The sequence shown here is derived from an EMBL/GenBank/DDBJ whole genome shotgun (WGS) entry which is preliminary data.</text>
</comment>
<accession>A0A918KHF8</accession>
<proteinExistence type="predicted"/>
<feature type="signal peptide" evidence="2">
    <location>
        <begin position="1"/>
        <end position="29"/>
    </location>
</feature>
<evidence type="ECO:0008006" key="5">
    <source>
        <dbReference type="Google" id="ProtNLM"/>
    </source>
</evidence>
<dbReference type="EMBL" id="BMVU01000005">
    <property type="protein sequence ID" value="GGX64057.1"/>
    <property type="molecule type" value="Genomic_DNA"/>
</dbReference>
<feature type="region of interest" description="Disordered" evidence="1">
    <location>
        <begin position="251"/>
        <end position="319"/>
    </location>
</feature>
<reference evidence="3" key="2">
    <citation type="submission" date="2020-09" db="EMBL/GenBank/DDBJ databases">
        <authorList>
            <person name="Sun Q."/>
            <person name="Ohkuma M."/>
        </authorList>
    </citation>
    <scope>NUCLEOTIDE SEQUENCE</scope>
    <source>
        <strain evidence="3">JCM 4790</strain>
    </source>
</reference>